<comment type="caution">
    <text evidence="4">The sequence shown here is derived from an EMBL/GenBank/DDBJ whole genome shotgun (WGS) entry which is preliminary data.</text>
</comment>
<evidence type="ECO:0000256" key="1">
    <source>
        <dbReference type="SAM" id="Coils"/>
    </source>
</evidence>
<dbReference type="PANTHER" id="PTHR42648:SF27">
    <property type="entry name" value="RNA-DIRECTED DNA POLYMERASE"/>
    <property type="match status" value="1"/>
</dbReference>
<feature type="compositionally biased region" description="Basic and acidic residues" evidence="2">
    <location>
        <begin position="538"/>
        <end position="547"/>
    </location>
</feature>
<feature type="domain" description="Retroviral polymerase SH3-like" evidence="3">
    <location>
        <begin position="620"/>
        <end position="675"/>
    </location>
</feature>
<dbReference type="Pfam" id="PF25597">
    <property type="entry name" value="SH3_retrovirus"/>
    <property type="match status" value="1"/>
</dbReference>
<feature type="compositionally biased region" description="Basic and acidic residues" evidence="2">
    <location>
        <begin position="15"/>
        <end position="28"/>
    </location>
</feature>
<evidence type="ECO:0000313" key="5">
    <source>
        <dbReference type="Proteomes" id="UP001151760"/>
    </source>
</evidence>
<organism evidence="4 5">
    <name type="scientific">Tanacetum coccineum</name>
    <dbReference type="NCBI Taxonomy" id="301880"/>
    <lineage>
        <taxon>Eukaryota</taxon>
        <taxon>Viridiplantae</taxon>
        <taxon>Streptophyta</taxon>
        <taxon>Embryophyta</taxon>
        <taxon>Tracheophyta</taxon>
        <taxon>Spermatophyta</taxon>
        <taxon>Magnoliopsida</taxon>
        <taxon>eudicotyledons</taxon>
        <taxon>Gunneridae</taxon>
        <taxon>Pentapetalae</taxon>
        <taxon>asterids</taxon>
        <taxon>campanulids</taxon>
        <taxon>Asterales</taxon>
        <taxon>Asteraceae</taxon>
        <taxon>Asteroideae</taxon>
        <taxon>Anthemideae</taxon>
        <taxon>Anthemidinae</taxon>
        <taxon>Tanacetum</taxon>
    </lineage>
</organism>
<feature type="region of interest" description="Disordered" evidence="2">
    <location>
        <begin position="59"/>
        <end position="115"/>
    </location>
</feature>
<evidence type="ECO:0000259" key="3">
    <source>
        <dbReference type="Pfam" id="PF25597"/>
    </source>
</evidence>
<evidence type="ECO:0000313" key="4">
    <source>
        <dbReference type="EMBL" id="GJS95643.1"/>
    </source>
</evidence>
<feature type="region of interest" description="Disordered" evidence="2">
    <location>
        <begin position="686"/>
        <end position="715"/>
    </location>
</feature>
<gene>
    <name evidence="4" type="ORF">Tco_0802611</name>
</gene>
<dbReference type="EMBL" id="BQNB010011825">
    <property type="protein sequence ID" value="GJS95643.1"/>
    <property type="molecule type" value="Genomic_DNA"/>
</dbReference>
<reference evidence="4" key="2">
    <citation type="submission" date="2022-01" db="EMBL/GenBank/DDBJ databases">
        <authorList>
            <person name="Yamashiro T."/>
            <person name="Shiraishi A."/>
            <person name="Satake H."/>
            <person name="Nakayama K."/>
        </authorList>
    </citation>
    <scope>NUCLEOTIDE SEQUENCE</scope>
</reference>
<keyword evidence="5" id="KW-1185">Reference proteome</keyword>
<proteinExistence type="predicted"/>
<feature type="region of interest" description="Disordered" evidence="2">
    <location>
        <begin position="526"/>
        <end position="547"/>
    </location>
</feature>
<feature type="coiled-coil region" evidence="1">
    <location>
        <begin position="186"/>
        <end position="213"/>
    </location>
</feature>
<feature type="region of interest" description="Disordered" evidence="2">
    <location>
        <begin position="1"/>
        <end position="33"/>
    </location>
</feature>
<feature type="compositionally biased region" description="Polar residues" evidence="2">
    <location>
        <begin position="1"/>
        <end position="12"/>
    </location>
</feature>
<evidence type="ECO:0000256" key="2">
    <source>
        <dbReference type="SAM" id="MobiDB-lite"/>
    </source>
</evidence>
<feature type="compositionally biased region" description="Polar residues" evidence="2">
    <location>
        <begin position="692"/>
        <end position="703"/>
    </location>
</feature>
<feature type="region of interest" description="Disordered" evidence="2">
    <location>
        <begin position="328"/>
        <end position="349"/>
    </location>
</feature>
<accession>A0ABQ5A3H4</accession>
<sequence length="805" mass="90545">MAESSSQKTSSPEIILKEEPVTLDKPESPNHFLPASQVDFTFDEITFTTNNEVALLAKSELKRKQSSKHTSESTTKASKSQTGQSKKETKSSSAKDKCPSHLSPPTLVVGEMHKEAQQAVGGLTSLGATNEEGAHPYLSSDILKDTRSDFFTPDSLPDEPIIISYKSEEKEEVARDKDTEATPHDVHLLQSQKEELEQAKVKAEAEVASIKAKPSYPDINKLTKLLIKELKKHVRDMEIELFGDLKEIPTKLETFTSTISSLSSQVAKLKNIHWELPTDFLNLPSQVSSVQEKLKILDSLPSLLHKVTDTLNRFATMVENVSGTTSMDVPSVGKATASPAEGEKNTKDANTNLKDELVDLLGKNVVTRYYTKKLLFNKYCDKMLKRKKIPKITKCEVLTKKGPITLKIYSDDGSDEVISNLKVSDLNSGEWREVIQACPDKSEKGWKTIYDLKMKRVASLLEGLQGGKRLRYVKKNKAISLENVTSKVGIEVHQLSLKDCTWTNSIKKGLPKKAATPQVLVIQGGRIQKPNKKPQATKGKEDPTKNDACHHYKEVGHWRRNYHVYLAELIKKKKQVGTASTSESATRILNIVLTKKFDKTPYELWYRKVPNLSYLKIWGCEALVKRDTVDKLQQRSIKCIFVGYPKETMGYYFYFPPENKIIVARYAEFLENNLISQEASGRAVELEEIQNKDTSPSENTSENLIEAEGSETPQEDVAPICRSVRIHRSPKRLCLNLEIKEHSLGDLNEPTNYKAALLDPESNKWLETMNAEMQSMNVIKFGAWLIFLLMVRPLGVTGFSRKRST</sequence>
<dbReference type="InterPro" id="IPR057670">
    <property type="entry name" value="SH3_retrovirus"/>
</dbReference>
<feature type="compositionally biased region" description="Polar residues" evidence="2">
    <location>
        <begin position="72"/>
        <end position="84"/>
    </location>
</feature>
<name>A0ABQ5A3H4_9ASTR</name>
<dbReference type="Proteomes" id="UP001151760">
    <property type="component" value="Unassembled WGS sequence"/>
</dbReference>
<protein>
    <submittedName>
        <fullName evidence="4">Retrotransposon protein, putative, ty1-copia subclass</fullName>
    </submittedName>
</protein>
<dbReference type="PANTHER" id="PTHR42648">
    <property type="entry name" value="TRANSPOSASE, PUTATIVE-RELATED"/>
    <property type="match status" value="1"/>
</dbReference>
<feature type="compositionally biased region" description="Basic and acidic residues" evidence="2">
    <location>
        <begin position="85"/>
        <end position="99"/>
    </location>
</feature>
<dbReference type="InterPro" id="IPR039537">
    <property type="entry name" value="Retrotran_Ty1/copia-like"/>
</dbReference>
<reference evidence="4" key="1">
    <citation type="journal article" date="2022" name="Int. J. Mol. Sci.">
        <title>Draft Genome of Tanacetum Coccineum: Genomic Comparison of Closely Related Tanacetum-Family Plants.</title>
        <authorList>
            <person name="Yamashiro T."/>
            <person name="Shiraishi A."/>
            <person name="Nakayama K."/>
            <person name="Satake H."/>
        </authorList>
    </citation>
    <scope>NUCLEOTIDE SEQUENCE</scope>
</reference>
<keyword evidence="1" id="KW-0175">Coiled coil</keyword>